<reference evidence="4 5" key="1">
    <citation type="submission" date="2017-09" db="EMBL/GenBank/DDBJ databases">
        <title>Depth-based differentiation of microbial function through sediment-hosted aquifers and enrichment of novel symbionts in the deep terrestrial subsurface.</title>
        <authorList>
            <person name="Probst A.J."/>
            <person name="Ladd B."/>
            <person name="Jarett J.K."/>
            <person name="Geller-Mcgrath D.E."/>
            <person name="Sieber C.M."/>
            <person name="Emerson J.B."/>
            <person name="Anantharaman K."/>
            <person name="Thomas B.C."/>
            <person name="Malmstrom R."/>
            <person name="Stieglmeier M."/>
            <person name="Klingl A."/>
            <person name="Woyke T."/>
            <person name="Ryan C.M."/>
            <person name="Banfield J.F."/>
        </authorList>
    </citation>
    <scope>NUCLEOTIDE SEQUENCE [LARGE SCALE GENOMIC DNA]</scope>
    <source>
        <strain evidence="4">CG08_land_8_20_14_0_20_45_16</strain>
    </source>
</reference>
<dbReference type="GO" id="GO:0000271">
    <property type="term" value="P:polysaccharide biosynthetic process"/>
    <property type="evidence" value="ECO:0007669"/>
    <property type="project" value="TreeGrafter"/>
</dbReference>
<organism evidence="4 5">
    <name type="scientific">Candidatus Saganbacteria bacterium CG08_land_8_20_14_0_20_45_16</name>
    <dbReference type="NCBI Taxonomy" id="2014293"/>
    <lineage>
        <taxon>Bacteria</taxon>
        <taxon>Bacillati</taxon>
        <taxon>Saganbacteria</taxon>
    </lineage>
</organism>
<dbReference type="SUPFAM" id="SSF53383">
    <property type="entry name" value="PLP-dependent transferases"/>
    <property type="match status" value="1"/>
</dbReference>
<keyword evidence="1 3" id="KW-0663">Pyridoxal phosphate</keyword>
<dbReference type="FunFam" id="3.40.640.10:FF:000089">
    <property type="entry name" value="Aminotransferase, DegT/DnrJ/EryC1/StrS family"/>
    <property type="match status" value="1"/>
</dbReference>
<dbReference type="InterPro" id="IPR015424">
    <property type="entry name" value="PyrdxlP-dep_Trfase"/>
</dbReference>
<dbReference type="Gene3D" id="3.40.640.10">
    <property type="entry name" value="Type I PLP-dependent aspartate aminotransferase-like (Major domain)"/>
    <property type="match status" value="1"/>
</dbReference>
<dbReference type="InterPro" id="IPR000653">
    <property type="entry name" value="DegT/StrS_aminotransferase"/>
</dbReference>
<dbReference type="PANTHER" id="PTHR30244">
    <property type="entry name" value="TRANSAMINASE"/>
    <property type="match status" value="1"/>
</dbReference>
<dbReference type="Pfam" id="PF01041">
    <property type="entry name" value="DegT_DnrJ_EryC1"/>
    <property type="match status" value="1"/>
</dbReference>
<dbReference type="GO" id="GO:0008483">
    <property type="term" value="F:transaminase activity"/>
    <property type="evidence" value="ECO:0007669"/>
    <property type="project" value="TreeGrafter"/>
</dbReference>
<dbReference type="GO" id="GO:0030170">
    <property type="term" value="F:pyridoxal phosphate binding"/>
    <property type="evidence" value="ECO:0007669"/>
    <property type="project" value="UniProtKB-ARBA"/>
</dbReference>
<comment type="similarity">
    <text evidence="2 3">Belongs to the DegT/DnrJ/EryC1 family.</text>
</comment>
<name>A0A2H0Y1Q0_UNCSA</name>
<dbReference type="AlphaFoldDB" id="A0A2H0Y1Q0"/>
<dbReference type="CDD" id="cd00616">
    <property type="entry name" value="AHBA_syn"/>
    <property type="match status" value="1"/>
</dbReference>
<evidence type="ECO:0000313" key="4">
    <source>
        <dbReference type="EMBL" id="PIS31619.1"/>
    </source>
</evidence>
<evidence type="ECO:0000256" key="3">
    <source>
        <dbReference type="RuleBase" id="RU004508"/>
    </source>
</evidence>
<evidence type="ECO:0000256" key="1">
    <source>
        <dbReference type="ARBA" id="ARBA00022898"/>
    </source>
</evidence>
<sequence length="367" mass="40559">MPVPFFDITRQNKPLEKELKAAVSQVINSGRYILGENVTAFEKEFAEYCGTKYAVGVASGTDALLLGLKVAGIGPGDEVITSPFTFMATAEVINYCGATPVFVDIDDKTFNLDISKVSCQISNKTKTIIPVHLYGLACDMKPLMELVAKNKIAVIEDCAQAAGAEYQGKKVGSFGLGAFSFFPTKNLGCFGDGGAITTESEEIVKQLKALRNHGTTKTYHHDLIGYNSRLDEIQAAALRIKLKHLDTYLDKRRQNADLYKKLLKEIPAIQLPSHPATCVHTYNQFTIQVDKRDELVGFLRGKGLSAMVYYPLALHLQMAFTKLRYKIGDLPVTESVQKCVLSLPIFPELLPDEIEQTCSAIKEFFKK</sequence>
<evidence type="ECO:0000256" key="2">
    <source>
        <dbReference type="ARBA" id="ARBA00037999"/>
    </source>
</evidence>
<dbReference type="PIRSF" id="PIRSF000390">
    <property type="entry name" value="PLP_StrS"/>
    <property type="match status" value="1"/>
</dbReference>
<evidence type="ECO:0000313" key="5">
    <source>
        <dbReference type="Proteomes" id="UP000231343"/>
    </source>
</evidence>
<dbReference type="InterPro" id="IPR015422">
    <property type="entry name" value="PyrdxlP-dep_Trfase_small"/>
</dbReference>
<dbReference type="EMBL" id="PEYM01000007">
    <property type="protein sequence ID" value="PIS31619.1"/>
    <property type="molecule type" value="Genomic_DNA"/>
</dbReference>
<dbReference type="Gene3D" id="3.90.1150.10">
    <property type="entry name" value="Aspartate Aminotransferase, domain 1"/>
    <property type="match status" value="1"/>
</dbReference>
<proteinExistence type="inferred from homology"/>
<dbReference type="PANTHER" id="PTHR30244:SF36">
    <property type="entry name" value="3-OXO-GLUCOSE-6-PHOSPHATE:GLUTAMATE AMINOTRANSFERASE"/>
    <property type="match status" value="1"/>
</dbReference>
<accession>A0A2H0Y1Q0</accession>
<dbReference type="InterPro" id="IPR015421">
    <property type="entry name" value="PyrdxlP-dep_Trfase_major"/>
</dbReference>
<gene>
    <name evidence="4" type="ORF">COT42_00695</name>
</gene>
<comment type="caution">
    <text evidence="4">The sequence shown here is derived from an EMBL/GenBank/DDBJ whole genome shotgun (WGS) entry which is preliminary data.</text>
</comment>
<dbReference type="Proteomes" id="UP000231343">
    <property type="component" value="Unassembled WGS sequence"/>
</dbReference>
<protein>
    <submittedName>
        <fullName evidence="4">Transcriptional regulator</fullName>
    </submittedName>
</protein>